<accession>W6K2P2</accession>
<keyword evidence="3" id="KW-1185">Reference proteome</keyword>
<sequence length="67" mass="7590">MRGPRSRRPYPGHRAWRKRLGRLTTRHTSTTIALNSPERTDGHGPDGDFFECMKGWAVRGRVGRDGG</sequence>
<gene>
    <name evidence="2" type="ORF">BN11_660013</name>
</gene>
<dbReference type="Proteomes" id="UP000035763">
    <property type="component" value="Unassembled WGS sequence"/>
</dbReference>
<organism evidence="2 3">
    <name type="scientific">Nostocoides australiense Ben110</name>
    <dbReference type="NCBI Taxonomy" id="1193182"/>
    <lineage>
        <taxon>Bacteria</taxon>
        <taxon>Bacillati</taxon>
        <taxon>Actinomycetota</taxon>
        <taxon>Actinomycetes</taxon>
        <taxon>Micrococcales</taxon>
        <taxon>Intrasporangiaceae</taxon>
        <taxon>Nostocoides</taxon>
    </lineage>
</organism>
<evidence type="ECO:0000313" key="3">
    <source>
        <dbReference type="Proteomes" id="UP000035763"/>
    </source>
</evidence>
<proteinExistence type="predicted"/>
<comment type="caution">
    <text evidence="2">The sequence shown here is derived from an EMBL/GenBank/DDBJ whole genome shotgun (WGS) entry which is preliminary data.</text>
</comment>
<protein>
    <submittedName>
        <fullName evidence="2">Uncharacterized protein</fullName>
    </submittedName>
</protein>
<dbReference type="EMBL" id="CAJA01000492">
    <property type="protein sequence ID" value="CCH75375.1"/>
    <property type="molecule type" value="Genomic_DNA"/>
</dbReference>
<reference evidence="2 3" key="1">
    <citation type="journal article" date="2013" name="ISME J.">
        <title>A metabolic model for members of the genus Tetrasphaera involved in enhanced biological phosphorus removal.</title>
        <authorList>
            <person name="Kristiansen R."/>
            <person name="Nguyen H.T.T."/>
            <person name="Saunders A.M."/>
            <person name="Nielsen J.L."/>
            <person name="Wimmer R."/>
            <person name="Le V.Q."/>
            <person name="McIlroy S.J."/>
            <person name="Petrovski S."/>
            <person name="Seviour R.J."/>
            <person name="Calteau A."/>
            <person name="Nielsen K.L."/>
            <person name="Nielsen P.H."/>
        </authorList>
    </citation>
    <scope>NUCLEOTIDE SEQUENCE [LARGE SCALE GENOMIC DNA]</scope>
    <source>
        <strain evidence="2 3">Ben110</strain>
    </source>
</reference>
<dbReference type="AlphaFoldDB" id="W6K2P2"/>
<evidence type="ECO:0000313" key="2">
    <source>
        <dbReference type="EMBL" id="CCH75375.1"/>
    </source>
</evidence>
<name>W6K2P2_9MICO</name>
<evidence type="ECO:0000256" key="1">
    <source>
        <dbReference type="SAM" id="MobiDB-lite"/>
    </source>
</evidence>
<feature type="region of interest" description="Disordered" evidence="1">
    <location>
        <begin position="28"/>
        <end position="47"/>
    </location>
</feature>